<keyword evidence="5" id="KW-1185">Reference proteome</keyword>
<dbReference type="GO" id="GO:0005524">
    <property type="term" value="F:ATP binding"/>
    <property type="evidence" value="ECO:0007669"/>
    <property type="project" value="InterPro"/>
</dbReference>
<dbReference type="GO" id="GO:0005694">
    <property type="term" value="C:chromosome"/>
    <property type="evidence" value="ECO:0007669"/>
    <property type="project" value="InterPro"/>
</dbReference>
<organism evidence="4 5">
    <name type="scientific">Calidithermus roseus</name>
    <dbReference type="NCBI Taxonomy" id="1644118"/>
    <lineage>
        <taxon>Bacteria</taxon>
        <taxon>Thermotogati</taxon>
        <taxon>Deinococcota</taxon>
        <taxon>Deinococci</taxon>
        <taxon>Thermales</taxon>
        <taxon>Thermaceae</taxon>
        <taxon>Calidithermus</taxon>
    </lineage>
</organism>
<proteinExistence type="predicted"/>
<dbReference type="SUPFAM" id="SSF75553">
    <property type="entry name" value="Smc hinge domain"/>
    <property type="match status" value="1"/>
</dbReference>
<accession>A0A399F1A2</accession>
<keyword evidence="1 2" id="KW-0175">Coiled coil</keyword>
<dbReference type="PANTHER" id="PTHR43977">
    <property type="entry name" value="STRUCTURAL MAINTENANCE OF CHROMOSOMES PROTEIN 3"/>
    <property type="match status" value="1"/>
</dbReference>
<dbReference type="Proteomes" id="UP000265341">
    <property type="component" value="Unassembled WGS sequence"/>
</dbReference>
<dbReference type="Gene3D" id="1.20.1060.20">
    <property type="match status" value="1"/>
</dbReference>
<sequence length="712" mass="79325">MQHELRRAQTRYEAFLKAQATYEARLVAFRQVQEQQQHLKAERARLEETLARLEARRRELEAQEQRLRAELDRVVKQEGSLGAELRASRSEAQRLEAYLQGGTDLAEGPRKARSAGIEGVLGVVADLLEVPQGLELALEIALGGRLQWVLTRDEQAAKQAVEYLKREGGRATFLPLTLLKADSRPRRDWSQFPGVRGLARELVGFTYPEALPTLLGETLVLQSLEAALELARRHRDHPRLVTLEGELLEPSGAITGGRVQRGGQMLAQRRRLAEVRAEAEGLARQAQALSVRSAELREQLQGLALGEVRQQEEAARVELRGVRLALERLGDPQPPEAPEAVAPPDTQAQTTLAGELEGLRQELTRLHETQRAWTHHREQLRAYQEAQQNRQHASARLQAIGLELAELEQRCQVAAGRLEALEREASRLGLGALEASVQQARQRLRGLAEEESRLLARTNALLGELEQARISLARRESTQEALLLELAELPEGPAEEGNPRLLARRLAEAEAALEALGAVNHLAESEYQALAQETEQLAAALAEAEAGVARLEAELRLVEGEYRERLHAAFHRFRERFHEYAQALLGAEARVEHDRSGLHLVLQPSGKRTIDLGLLSMGERTMGALAFLFALAGTAEEGRGLPIAVLDEVDAPLDEANILRFTEFLRRFKGETQFILVTHQKRTMEACDALYGVTSERGLSRVYSIRREDALS</sequence>
<feature type="coiled-coil region" evidence="2">
    <location>
        <begin position="265"/>
        <end position="299"/>
    </location>
</feature>
<dbReference type="InterPro" id="IPR010935">
    <property type="entry name" value="SMC_hinge"/>
</dbReference>
<dbReference type="GO" id="GO:0051276">
    <property type="term" value="P:chromosome organization"/>
    <property type="evidence" value="ECO:0007669"/>
    <property type="project" value="InterPro"/>
</dbReference>
<protein>
    <submittedName>
        <fullName evidence="4">Chromosome partition protein Smc</fullName>
    </submittedName>
</protein>
<evidence type="ECO:0000313" key="5">
    <source>
        <dbReference type="Proteomes" id="UP000265341"/>
    </source>
</evidence>
<evidence type="ECO:0000256" key="2">
    <source>
        <dbReference type="SAM" id="Coils"/>
    </source>
</evidence>
<comment type="caution">
    <text evidence="4">The sequence shown here is derived from an EMBL/GenBank/DDBJ whole genome shotgun (WGS) entry which is preliminary data.</text>
</comment>
<dbReference type="EMBL" id="QWLA01000009">
    <property type="protein sequence ID" value="RIH88582.1"/>
    <property type="molecule type" value="Genomic_DNA"/>
</dbReference>
<dbReference type="Gene3D" id="3.40.50.300">
    <property type="entry name" value="P-loop containing nucleotide triphosphate hydrolases"/>
    <property type="match status" value="1"/>
</dbReference>
<reference evidence="4 5" key="1">
    <citation type="submission" date="2018-08" db="EMBL/GenBank/DDBJ databases">
        <title>Meiothermus roseus NBRC 110900 genome sequencing project.</title>
        <authorList>
            <person name="Da Costa M.S."/>
            <person name="Albuquerque L."/>
            <person name="Raposo P."/>
            <person name="Froufe H.J.C."/>
            <person name="Barroso C.S."/>
            <person name="Egas C."/>
        </authorList>
    </citation>
    <scope>NUCLEOTIDE SEQUENCE [LARGE SCALE GENOMIC DNA]</scope>
    <source>
        <strain evidence="4 5">NBRC 110900</strain>
    </source>
</reference>
<dbReference type="InterPro" id="IPR036277">
    <property type="entry name" value="SMC_hinge_sf"/>
</dbReference>
<feature type="coiled-coil region" evidence="2">
    <location>
        <begin position="390"/>
        <end position="468"/>
    </location>
</feature>
<dbReference type="Pfam" id="PF06470">
    <property type="entry name" value="SMC_hinge"/>
    <property type="match status" value="1"/>
</dbReference>
<dbReference type="AlphaFoldDB" id="A0A399F1A2"/>
<feature type="coiled-coil region" evidence="2">
    <location>
        <begin position="506"/>
        <end position="561"/>
    </location>
</feature>
<evidence type="ECO:0000256" key="1">
    <source>
        <dbReference type="ARBA" id="ARBA00023054"/>
    </source>
</evidence>
<evidence type="ECO:0000259" key="3">
    <source>
        <dbReference type="SMART" id="SM00968"/>
    </source>
</evidence>
<evidence type="ECO:0000313" key="4">
    <source>
        <dbReference type="EMBL" id="RIH88582.1"/>
    </source>
</evidence>
<dbReference type="Gene3D" id="3.30.70.1620">
    <property type="match status" value="1"/>
</dbReference>
<dbReference type="SMART" id="SM00968">
    <property type="entry name" value="SMC_hinge"/>
    <property type="match status" value="1"/>
</dbReference>
<feature type="domain" description="SMC hinge" evidence="3">
    <location>
        <begin position="118"/>
        <end position="231"/>
    </location>
</feature>
<dbReference type="SUPFAM" id="SSF52540">
    <property type="entry name" value="P-loop containing nucleoside triphosphate hydrolases"/>
    <property type="match status" value="1"/>
</dbReference>
<dbReference type="InterPro" id="IPR027417">
    <property type="entry name" value="P-loop_NTPase"/>
</dbReference>
<feature type="coiled-coil region" evidence="2">
    <location>
        <begin position="29"/>
        <end position="77"/>
    </location>
</feature>
<gene>
    <name evidence="4" type="primary">smc_2</name>
    <name evidence="4" type="ORF">Mrose_00814</name>
</gene>
<name>A0A399F1A2_9DEIN</name>